<dbReference type="Proteomes" id="UP001651158">
    <property type="component" value="Unassembled WGS sequence"/>
</dbReference>
<feature type="region of interest" description="Disordered" evidence="1">
    <location>
        <begin position="305"/>
        <end position="329"/>
    </location>
</feature>
<organism evidence="2 3">
    <name type="scientific">Taenia crassiceps</name>
    <dbReference type="NCBI Taxonomy" id="6207"/>
    <lineage>
        <taxon>Eukaryota</taxon>
        <taxon>Metazoa</taxon>
        <taxon>Spiralia</taxon>
        <taxon>Lophotrochozoa</taxon>
        <taxon>Platyhelminthes</taxon>
        <taxon>Cestoda</taxon>
        <taxon>Eucestoda</taxon>
        <taxon>Cyclophyllidea</taxon>
        <taxon>Taeniidae</taxon>
        <taxon>Taenia</taxon>
    </lineage>
</organism>
<feature type="compositionally biased region" description="Polar residues" evidence="1">
    <location>
        <begin position="173"/>
        <end position="190"/>
    </location>
</feature>
<proteinExistence type="predicted"/>
<gene>
    <name evidence="2" type="ORF">TcWFU_001900</name>
</gene>
<feature type="compositionally biased region" description="Gly residues" evidence="1">
    <location>
        <begin position="317"/>
        <end position="327"/>
    </location>
</feature>
<protein>
    <submittedName>
        <fullName evidence="2">Uncharacterized protein</fullName>
    </submittedName>
</protein>
<dbReference type="EMBL" id="JAKROA010000002">
    <property type="protein sequence ID" value="KAL5109869.1"/>
    <property type="molecule type" value="Genomic_DNA"/>
</dbReference>
<accession>A0ABR4QK88</accession>
<reference evidence="2 3" key="1">
    <citation type="journal article" date="2022" name="Front. Cell. Infect. Microbiol.">
        <title>The Genomes of Two Strains of Taenia crassiceps the Animal Model for the Study of Human Cysticercosis.</title>
        <authorList>
            <person name="Bobes R.J."/>
            <person name="Estrada K."/>
            <person name="Rios-Valencia D.G."/>
            <person name="Calderon-Gallegos A."/>
            <person name="de la Torre P."/>
            <person name="Carrero J.C."/>
            <person name="Sanchez-Flores A."/>
            <person name="Laclette J.P."/>
        </authorList>
    </citation>
    <scope>NUCLEOTIDE SEQUENCE [LARGE SCALE GENOMIC DNA]</scope>
    <source>
        <strain evidence="2">WFUcys</strain>
    </source>
</reference>
<feature type="region of interest" description="Disordered" evidence="1">
    <location>
        <begin position="173"/>
        <end position="209"/>
    </location>
</feature>
<sequence length="368" mass="38600">MPRFWHLTSDVRRLTPHVGPTAPATITGLHEEKNIEPRAGSGSVVVRWKCHHGGKASETSIESLCWVAFMEGLLCCTPRHSVTTVMWCVLLPPSFSSAISQSPLSSRQTTTLSAITVSLHSCLTSRPASKPNSCEHRWEECSSAHPTCTSCSPLKSGADVNCSSTSAEKAVNSSCISSTPPTDHTNTSPLPHSEGGSHEDKSFTDSSSHNWNSSLQSCINQVNPLSAPTSGAATLPWLQQYPSPAWHWLHCLQQAILCNMLYQGTSAIAANAAHSTLRLPTTGSAACSSNAETHDGAMKHTTSHLPTVSNQVNGSADGDGTGGGGADAKGDAHINGIVGTARQHATSALIASTTQGGEPANTLIPHHP</sequence>
<evidence type="ECO:0000256" key="1">
    <source>
        <dbReference type="SAM" id="MobiDB-lite"/>
    </source>
</evidence>
<evidence type="ECO:0000313" key="2">
    <source>
        <dbReference type="EMBL" id="KAL5109869.1"/>
    </source>
</evidence>
<name>A0ABR4QK88_9CEST</name>
<keyword evidence="3" id="KW-1185">Reference proteome</keyword>
<evidence type="ECO:0000313" key="3">
    <source>
        <dbReference type="Proteomes" id="UP001651158"/>
    </source>
</evidence>
<comment type="caution">
    <text evidence="2">The sequence shown here is derived from an EMBL/GenBank/DDBJ whole genome shotgun (WGS) entry which is preliminary data.</text>
</comment>